<comment type="similarity">
    <text evidence="2 6 8">Belongs to the citrate synthase family.</text>
</comment>
<dbReference type="AlphaFoldDB" id="A0A1N7N6V1"/>
<feature type="active site" evidence="7">
    <location>
        <position position="260"/>
    </location>
</feature>
<dbReference type="EMBL" id="FTOO01000007">
    <property type="protein sequence ID" value="SIS93889.1"/>
    <property type="molecule type" value="Genomic_DNA"/>
</dbReference>
<dbReference type="OrthoDB" id="9800864at2"/>
<dbReference type="FunFam" id="1.10.230.10:FF:000003">
    <property type="entry name" value="Citrate synthase"/>
    <property type="match status" value="1"/>
</dbReference>
<name>A0A1N7N6V1_9BACL</name>
<evidence type="ECO:0000256" key="1">
    <source>
        <dbReference type="ARBA" id="ARBA00004751"/>
    </source>
</evidence>
<evidence type="ECO:0000256" key="6">
    <source>
        <dbReference type="PIRNR" id="PIRNR001369"/>
    </source>
</evidence>
<feature type="active site" evidence="7">
    <location>
        <position position="313"/>
    </location>
</feature>
<dbReference type="GO" id="GO:0005975">
    <property type="term" value="P:carbohydrate metabolic process"/>
    <property type="evidence" value="ECO:0007669"/>
    <property type="project" value="TreeGrafter"/>
</dbReference>
<keyword evidence="10" id="KW-1185">Reference proteome</keyword>
<organism evidence="9 10">
    <name type="scientific">Alicyclobacillus vulcanalis</name>
    <dbReference type="NCBI Taxonomy" id="252246"/>
    <lineage>
        <taxon>Bacteria</taxon>
        <taxon>Bacillati</taxon>
        <taxon>Bacillota</taxon>
        <taxon>Bacilli</taxon>
        <taxon>Bacillales</taxon>
        <taxon>Alicyclobacillaceae</taxon>
        <taxon>Alicyclobacillus</taxon>
    </lineage>
</organism>
<dbReference type="InterPro" id="IPR019810">
    <property type="entry name" value="Citrate_synthase_AS"/>
</dbReference>
<dbReference type="STRING" id="252246.SAMN05421799_107103"/>
<dbReference type="PANTHER" id="PTHR11739">
    <property type="entry name" value="CITRATE SYNTHASE"/>
    <property type="match status" value="1"/>
</dbReference>
<dbReference type="GO" id="GO:0006099">
    <property type="term" value="P:tricarboxylic acid cycle"/>
    <property type="evidence" value="ECO:0007669"/>
    <property type="project" value="UniProtKB-UniPathway"/>
</dbReference>
<evidence type="ECO:0000256" key="8">
    <source>
        <dbReference type="RuleBase" id="RU003406"/>
    </source>
</evidence>
<dbReference type="NCBIfam" id="NF009004">
    <property type="entry name" value="PRK12349.1"/>
    <property type="match status" value="1"/>
</dbReference>
<evidence type="ECO:0000256" key="3">
    <source>
        <dbReference type="ARBA" id="ARBA00022532"/>
    </source>
</evidence>
<dbReference type="Gene3D" id="1.10.230.10">
    <property type="entry name" value="Cytochrome P450-Terp, domain 2"/>
    <property type="match status" value="1"/>
</dbReference>
<dbReference type="InterPro" id="IPR036969">
    <property type="entry name" value="Citrate_synthase_sf"/>
</dbReference>
<dbReference type="InterPro" id="IPR016142">
    <property type="entry name" value="Citrate_synth-like_lrg_a-sub"/>
</dbReference>
<evidence type="ECO:0000256" key="2">
    <source>
        <dbReference type="ARBA" id="ARBA00010566"/>
    </source>
</evidence>
<evidence type="ECO:0000256" key="4">
    <source>
        <dbReference type="ARBA" id="ARBA00022679"/>
    </source>
</evidence>
<reference evidence="10" key="1">
    <citation type="submission" date="2017-01" db="EMBL/GenBank/DDBJ databases">
        <authorList>
            <person name="Varghese N."/>
            <person name="Submissions S."/>
        </authorList>
    </citation>
    <scope>NUCLEOTIDE SEQUENCE [LARGE SCALE GENOMIC DNA]</scope>
    <source>
        <strain evidence="10">DSM 16176</strain>
    </source>
</reference>
<protein>
    <recommendedName>
        <fullName evidence="6">Citrate synthase</fullName>
    </recommendedName>
</protein>
<evidence type="ECO:0000313" key="9">
    <source>
        <dbReference type="EMBL" id="SIS93889.1"/>
    </source>
</evidence>
<keyword evidence="3" id="KW-0816">Tricarboxylic acid cycle</keyword>
<sequence length="370" mass="41327">MTEAYRPGLENVIACETEISFLDVDHEEIVLRGYDLIDLAKKVSYIDIIGLLIDKRLPNDEERQAIEASLKSHRQVPPNLWAILKHLPSSTHPMDMLRTGVSALSGFDPNLDDQSPAANRDRAMRLLAQVPQIVAASHHIGQGAEPIAPRDDLSFVANGLYMITGREPSPDEVKYFDQVLMVYCEHELPNSTFAARVITSTLSDMYGALTGAVASLKGPLHGGANEAVMEMLLEAQTVEGFERLIRSKLANKEKIMGFGHRVYMKKMDPRAQMMKEALQEMAGTHPEAKKWLEMCVVGEDIMRQEKGLYPNLDYYAAPVMYMLGIPVPLFTPVFFAARVVGLSAHVMEQLAHNRIFRPRVLYKGPRGLKA</sequence>
<evidence type="ECO:0000256" key="7">
    <source>
        <dbReference type="PIRSR" id="PIRSR001369-1"/>
    </source>
</evidence>
<comment type="catalytic activity">
    <reaction evidence="5">
        <text>oxaloacetate + acetyl-CoA + H2O = citrate + CoA + H(+)</text>
        <dbReference type="Rhea" id="RHEA:16845"/>
        <dbReference type="ChEBI" id="CHEBI:15377"/>
        <dbReference type="ChEBI" id="CHEBI:15378"/>
        <dbReference type="ChEBI" id="CHEBI:16452"/>
        <dbReference type="ChEBI" id="CHEBI:16947"/>
        <dbReference type="ChEBI" id="CHEBI:57287"/>
        <dbReference type="ChEBI" id="CHEBI:57288"/>
        <dbReference type="EC" id="2.3.3.16"/>
    </reaction>
</comment>
<dbReference type="InterPro" id="IPR016143">
    <property type="entry name" value="Citrate_synth-like_sm_a-sub"/>
</dbReference>
<dbReference type="InterPro" id="IPR024176">
    <property type="entry name" value="Citrate_synthase_bac-typ"/>
</dbReference>
<dbReference type="InterPro" id="IPR002020">
    <property type="entry name" value="Citrate_synthase"/>
</dbReference>
<dbReference type="PROSITE" id="PS00480">
    <property type="entry name" value="CITRATE_SYNTHASE"/>
    <property type="match status" value="1"/>
</dbReference>
<dbReference type="Gene3D" id="1.10.580.10">
    <property type="entry name" value="Citrate Synthase, domain 1"/>
    <property type="match status" value="1"/>
</dbReference>
<dbReference type="PANTHER" id="PTHR11739:SF11">
    <property type="entry name" value="CITRATE_2-METHYLCITRATE SYNTHASE"/>
    <property type="match status" value="1"/>
</dbReference>
<dbReference type="SUPFAM" id="SSF48256">
    <property type="entry name" value="Citrate synthase"/>
    <property type="match status" value="1"/>
</dbReference>
<evidence type="ECO:0000256" key="5">
    <source>
        <dbReference type="ARBA" id="ARBA00049288"/>
    </source>
</evidence>
<dbReference type="RefSeq" id="WP_076347437.1">
    <property type="nucleotide sequence ID" value="NZ_FTOO01000007.1"/>
</dbReference>
<dbReference type="Proteomes" id="UP000186156">
    <property type="component" value="Unassembled WGS sequence"/>
</dbReference>
<dbReference type="GO" id="GO:0005829">
    <property type="term" value="C:cytosol"/>
    <property type="evidence" value="ECO:0007669"/>
    <property type="project" value="TreeGrafter"/>
</dbReference>
<dbReference type="GO" id="GO:0036440">
    <property type="term" value="F:citrate synthase activity"/>
    <property type="evidence" value="ECO:0007669"/>
    <property type="project" value="UniProtKB-EC"/>
</dbReference>
<dbReference type="PRINTS" id="PR00143">
    <property type="entry name" value="CITRTSNTHASE"/>
</dbReference>
<dbReference type="PIRSF" id="PIRSF001369">
    <property type="entry name" value="Citrate_synth"/>
    <property type="match status" value="1"/>
</dbReference>
<keyword evidence="4 6" id="KW-0808">Transferase</keyword>
<comment type="pathway">
    <text evidence="1">Carbohydrate metabolism; tricarboxylic acid cycle; isocitrate from oxaloacetate: step 1/2.</text>
</comment>
<dbReference type="UniPathway" id="UPA00223"/>
<accession>A0A1N7N6V1</accession>
<dbReference type="Pfam" id="PF00285">
    <property type="entry name" value="Citrate_synt"/>
    <property type="match status" value="1"/>
</dbReference>
<proteinExistence type="inferred from homology"/>
<evidence type="ECO:0000313" key="10">
    <source>
        <dbReference type="Proteomes" id="UP000186156"/>
    </source>
</evidence>
<dbReference type="CDD" id="cd06118">
    <property type="entry name" value="citrate_synt_like_1"/>
    <property type="match status" value="1"/>
</dbReference>
<gene>
    <name evidence="9" type="ORF">SAMN05421799_107103</name>
</gene>